<dbReference type="Pfam" id="PF21986">
    <property type="entry name" value="AH_C"/>
    <property type="match status" value="1"/>
</dbReference>
<feature type="domain" description="Allophanate hydrolase C-terminal" evidence="3">
    <location>
        <begin position="492"/>
        <end position="611"/>
    </location>
</feature>
<dbReference type="SUPFAM" id="SSF75304">
    <property type="entry name" value="Amidase signature (AS) enzymes"/>
    <property type="match status" value="1"/>
</dbReference>
<dbReference type="OrthoDB" id="182039at2"/>
<gene>
    <name evidence="4" type="ORF">PA27867_2518</name>
</gene>
<dbReference type="InterPro" id="IPR014085">
    <property type="entry name" value="Allophanate_hydrolase"/>
</dbReference>
<dbReference type="InterPro" id="IPR036568">
    <property type="entry name" value="GGCT-like_sf"/>
</dbReference>
<feature type="region of interest" description="Disordered" evidence="1">
    <location>
        <begin position="447"/>
        <end position="470"/>
    </location>
</feature>
<dbReference type="Gene3D" id="1.20.58.1700">
    <property type="match status" value="1"/>
</dbReference>
<evidence type="ECO:0000256" key="1">
    <source>
        <dbReference type="SAM" id="MobiDB-lite"/>
    </source>
</evidence>
<keyword evidence="5" id="KW-1185">Reference proteome</keyword>
<dbReference type="InterPro" id="IPR036928">
    <property type="entry name" value="AS_sf"/>
</dbReference>
<dbReference type="RefSeq" id="WP_066596889.1">
    <property type="nucleotide sequence ID" value="NZ_CP016282.1"/>
</dbReference>
<dbReference type="NCBIfam" id="NF006043">
    <property type="entry name" value="PRK08186.1"/>
    <property type="match status" value="1"/>
</dbReference>
<name>A0A1B1BLR8_9MICO</name>
<dbReference type="PANTHER" id="PTHR11895">
    <property type="entry name" value="TRANSAMIDASE"/>
    <property type="match status" value="1"/>
</dbReference>
<dbReference type="InterPro" id="IPR000120">
    <property type="entry name" value="Amidase"/>
</dbReference>
<evidence type="ECO:0000259" key="2">
    <source>
        <dbReference type="Pfam" id="PF01425"/>
    </source>
</evidence>
<evidence type="ECO:0000313" key="5">
    <source>
        <dbReference type="Proteomes" id="UP000092582"/>
    </source>
</evidence>
<dbReference type="STRING" id="670052.PA27867_2518"/>
<sequence length="618" mass="63380">MTPADLASPGTPPAARVAEVYAAIAAADRPEVWITLRAEAEVQAEVDEVLARAAIAREPLPLAGLLFAVKDNIDVAGLPTTAACPGFAYPAEEDATAVARLRAAGAVVLGKTNLDQFATGLVGTRSPYGAVRSARRPDRISGGSSSGSAVAVALGLVDFALGTDTAGSGRVPAALQGLVGVKGTVGLVPTTGVVPACRSLDCVTAFARDLHTAESVLRVMAGPDGRDALAALPHASAPLAAPADPVIAVPRAADLTALAPLWRSAFDAHLGRLRDAGVTLVEIDISPFLEAAALLYNGAFVAERYAAVGAAIDAAPAGLDPVVAGIVTAAGQLPAHRYAADLVRLAELKLAGERAFAGADAMLLPTTTHHPTLAEVAAEPIAVNSRLGTFTNFANLFGYPAYAVPIDAGAPDENVGVQVLARPFADAVARDVAALLLRVESRALSSRERSNGHLRAPEAATSPLPRDVVSREDVGERRMAGHHVRSDLAAGVHLLVVGAHLSGLPLHDRMRRHGALFAGDVRTAPGYTLVALGDPLNRPGMIRTPYSDSSVLGELWRVPETALSALLLEAAAPLGLGRVTLSDGREVVGYLCEATAATGKPVVADGDWRAHVGGAVRA</sequence>
<dbReference type="PANTHER" id="PTHR11895:SF169">
    <property type="entry name" value="GLUTAMYL-TRNA(GLN) AMIDOTRANSFERASE"/>
    <property type="match status" value="1"/>
</dbReference>
<proteinExistence type="predicted"/>
<dbReference type="Gene3D" id="3.90.1300.10">
    <property type="entry name" value="Amidase signature (AS) domain"/>
    <property type="match status" value="1"/>
</dbReference>
<dbReference type="InterPro" id="IPR023631">
    <property type="entry name" value="Amidase_dom"/>
</dbReference>
<keyword evidence="4" id="KW-0378">Hydrolase</keyword>
<dbReference type="GO" id="GO:0016787">
    <property type="term" value="F:hydrolase activity"/>
    <property type="evidence" value="ECO:0007669"/>
    <property type="project" value="UniProtKB-KW"/>
</dbReference>
<dbReference type="InterPro" id="IPR053844">
    <property type="entry name" value="AH_C"/>
</dbReference>
<dbReference type="SUPFAM" id="SSF110857">
    <property type="entry name" value="Gamma-glutamyl cyclotransferase-like"/>
    <property type="match status" value="1"/>
</dbReference>
<dbReference type="Proteomes" id="UP000092582">
    <property type="component" value="Chromosome 1"/>
</dbReference>
<dbReference type="AlphaFoldDB" id="A0A1B1BLR8"/>
<dbReference type="EMBL" id="CP016282">
    <property type="protein sequence ID" value="ANP73466.1"/>
    <property type="molecule type" value="Genomic_DNA"/>
</dbReference>
<dbReference type="Pfam" id="PF01425">
    <property type="entry name" value="Amidase"/>
    <property type="match status" value="1"/>
</dbReference>
<organism evidence="4 5">
    <name type="scientific">Cryobacterium arcticum</name>
    <dbReference type="NCBI Taxonomy" id="670052"/>
    <lineage>
        <taxon>Bacteria</taxon>
        <taxon>Bacillati</taxon>
        <taxon>Actinomycetota</taxon>
        <taxon>Actinomycetes</taxon>
        <taxon>Micrococcales</taxon>
        <taxon>Microbacteriaceae</taxon>
        <taxon>Cryobacterium</taxon>
    </lineage>
</organism>
<dbReference type="NCBIfam" id="TIGR02713">
    <property type="entry name" value="allophanate_hyd"/>
    <property type="match status" value="1"/>
</dbReference>
<evidence type="ECO:0000259" key="3">
    <source>
        <dbReference type="Pfam" id="PF21986"/>
    </source>
</evidence>
<protein>
    <submittedName>
        <fullName evidence="4">Allophanate hydrolase</fullName>
    </submittedName>
</protein>
<dbReference type="KEGG" id="cart:PA27867_2518"/>
<reference evidence="4 5" key="1">
    <citation type="submission" date="2016-06" db="EMBL/GenBank/DDBJ databases">
        <title>Genome sequencing of Cryobacterium arcticum PAMC 27867.</title>
        <authorList>
            <person name="Lee J."/>
            <person name="Kim O.-S."/>
        </authorList>
    </citation>
    <scope>NUCLEOTIDE SEQUENCE [LARGE SCALE GENOMIC DNA]</scope>
    <source>
        <strain evidence="4 5">PAMC 27867</strain>
    </source>
</reference>
<accession>A0A1B1BLR8</accession>
<dbReference type="PATRIC" id="fig|670052.7.peg.2587"/>
<dbReference type="Gene3D" id="3.10.490.10">
    <property type="entry name" value="Gamma-glutamyl cyclotransferase-like"/>
    <property type="match status" value="1"/>
</dbReference>
<evidence type="ECO:0000313" key="4">
    <source>
        <dbReference type="EMBL" id="ANP73466.1"/>
    </source>
</evidence>
<feature type="domain" description="Amidase" evidence="2">
    <location>
        <begin position="30"/>
        <end position="427"/>
    </location>
</feature>